<keyword evidence="2" id="KW-1185">Reference proteome</keyword>
<sequence length="629" mass="71025">MIEDRNDRSVSIPTTPVPRSLTKFTPRALTVKPPALKLRSRNQTEDDISVQPLTQGNDFSVETEDPFLIPVTQPVELSQCPKSQLENLPPEILEGIVGHIVGHLGSAASDPSISHHAIRNWNAVMRHPRRKKLADLATVSYTWRRLIQERIYRHIKIQGTKSALEECGDWFLKNAHLQAYVRHFEVLVPIWEMRTGRIQPRFTMEPRQDGQTTLFRNFQGLTIGSDWTGDPVQEATAAFQLASNNATMDEVFGCAQVLFPFLCALTIEGGHCKRPPKVRYFREEERADPPSNISLKQFVLPSYIESVVKSKNVNIHLPQYFAPPGDPQILTNCHSNTLFVPPAPQHKQSQLSALPNTKTLILKGAWNIIRSPADFSTLVSALPFLREFHCIYHKPKTGAYKTVCDSLKYNFPSTITHLNLCLEGLYTKNASSLKKWRKLYPEYHMCRNLGTVAPQLESLTYTGRVCGALFSTAVNAADESREGSTRLKSIDVVVNNVCRDPCSHNDGTGIHNWPFIQAFEALVLQAVRCLHTYTALKIVRIRFIDLDSPAPLLNPMFHLEGDKAWGFWSDEILRTLREARPQVQFGITSKMATDEESANLVNEFNETGKYRSMNVEYYRAMAQAGAFGL</sequence>
<accession>A0ABR3ZY92</accession>
<dbReference type="EMBL" id="JBEFKJ010000033">
    <property type="protein sequence ID" value="KAL2038353.1"/>
    <property type="molecule type" value="Genomic_DNA"/>
</dbReference>
<dbReference type="Proteomes" id="UP001590950">
    <property type="component" value="Unassembled WGS sequence"/>
</dbReference>
<evidence type="ECO:0000313" key="2">
    <source>
        <dbReference type="Proteomes" id="UP001590950"/>
    </source>
</evidence>
<evidence type="ECO:0000313" key="1">
    <source>
        <dbReference type="EMBL" id="KAL2038353.1"/>
    </source>
</evidence>
<gene>
    <name evidence="1" type="ORF">N7G274_009002</name>
</gene>
<comment type="caution">
    <text evidence="1">The sequence shown here is derived from an EMBL/GenBank/DDBJ whole genome shotgun (WGS) entry which is preliminary data.</text>
</comment>
<evidence type="ECO:0008006" key="3">
    <source>
        <dbReference type="Google" id="ProtNLM"/>
    </source>
</evidence>
<reference evidence="1 2" key="1">
    <citation type="submission" date="2024-09" db="EMBL/GenBank/DDBJ databases">
        <title>Rethinking Asexuality: The Enigmatic Case of Functional Sexual Genes in Lepraria (Stereocaulaceae).</title>
        <authorList>
            <person name="Doellman M."/>
            <person name="Sun Y."/>
            <person name="Barcenas-Pena A."/>
            <person name="Lumbsch H.T."/>
            <person name="Grewe F."/>
        </authorList>
    </citation>
    <scope>NUCLEOTIDE SEQUENCE [LARGE SCALE GENOMIC DNA]</scope>
    <source>
        <strain evidence="1 2">Mercado 3170</strain>
    </source>
</reference>
<proteinExistence type="predicted"/>
<name>A0ABR3ZY92_9LECA</name>
<organism evidence="1 2">
    <name type="scientific">Stereocaulon virgatum</name>
    <dbReference type="NCBI Taxonomy" id="373712"/>
    <lineage>
        <taxon>Eukaryota</taxon>
        <taxon>Fungi</taxon>
        <taxon>Dikarya</taxon>
        <taxon>Ascomycota</taxon>
        <taxon>Pezizomycotina</taxon>
        <taxon>Lecanoromycetes</taxon>
        <taxon>OSLEUM clade</taxon>
        <taxon>Lecanoromycetidae</taxon>
        <taxon>Lecanorales</taxon>
        <taxon>Lecanorineae</taxon>
        <taxon>Stereocaulaceae</taxon>
        <taxon>Stereocaulon</taxon>
    </lineage>
</organism>
<protein>
    <recommendedName>
        <fullName evidence="3">F-box domain-containing protein</fullName>
    </recommendedName>
</protein>